<dbReference type="CDD" id="cd03811">
    <property type="entry name" value="GT4_GT28_WabH-like"/>
    <property type="match status" value="1"/>
</dbReference>
<protein>
    <submittedName>
        <fullName evidence="5">Glycosyltransferase</fullName>
    </submittedName>
</protein>
<dbReference type="PANTHER" id="PTHR12526">
    <property type="entry name" value="GLYCOSYLTRANSFERASE"/>
    <property type="match status" value="1"/>
</dbReference>
<keyword evidence="3" id="KW-0808">Transferase</keyword>
<accession>A0ABY4X6E8</accession>
<evidence type="ECO:0000313" key="5">
    <source>
        <dbReference type="EMBL" id="USI72466.1"/>
    </source>
</evidence>
<dbReference type="Pfam" id="PF13439">
    <property type="entry name" value="Glyco_transf_4"/>
    <property type="match status" value="1"/>
</dbReference>
<comment type="similarity">
    <text evidence="1">Belongs to the glycosyltransferase group 1 family. Glycosyltransferase 4 subfamily.</text>
</comment>
<dbReference type="Proteomes" id="UP001056937">
    <property type="component" value="Chromosome 1"/>
</dbReference>
<evidence type="ECO:0000313" key="6">
    <source>
        <dbReference type="Proteomes" id="UP001056937"/>
    </source>
</evidence>
<evidence type="ECO:0000259" key="4">
    <source>
        <dbReference type="Pfam" id="PF13439"/>
    </source>
</evidence>
<dbReference type="RefSeq" id="WP_252166275.1">
    <property type="nucleotide sequence ID" value="NZ_CP084930.1"/>
</dbReference>
<evidence type="ECO:0000256" key="3">
    <source>
        <dbReference type="ARBA" id="ARBA00022679"/>
    </source>
</evidence>
<proteinExistence type="inferred from homology"/>
<feature type="domain" description="Glycosyltransferase subfamily 4-like N-terminal" evidence="4">
    <location>
        <begin position="20"/>
        <end position="178"/>
    </location>
</feature>
<dbReference type="SUPFAM" id="SSF53756">
    <property type="entry name" value="UDP-Glycosyltransferase/glycogen phosphorylase"/>
    <property type="match status" value="1"/>
</dbReference>
<keyword evidence="6" id="KW-1185">Reference proteome</keyword>
<organism evidence="5 6">
    <name type="scientific">Sphingomonas morindae</name>
    <dbReference type="NCBI Taxonomy" id="1541170"/>
    <lineage>
        <taxon>Bacteria</taxon>
        <taxon>Pseudomonadati</taxon>
        <taxon>Pseudomonadota</taxon>
        <taxon>Alphaproteobacteria</taxon>
        <taxon>Sphingomonadales</taxon>
        <taxon>Sphingomonadaceae</taxon>
        <taxon>Sphingomonas</taxon>
    </lineage>
</organism>
<sequence>MSRTPDPRDVAVYLPDLSGGGAERLHVRLAGLLPRFGYRPRFLLDRQGGALMDAVPPGCRVDALAAPRPLAALPKLIRHLRADPPGALIVNTEHMAVIAAAARAVARVPTKLIITQHNAFGEQLKRANWQWKVLPPLYRRALAAADAILCVSSGVADDLAARTGLARSGMDVIYNGVVDEDFETRAAGRADHPFFAAGPVILAMGRMVPQKDFATLVDAFARFAPGAPDTKLIILGEGPLRPALEAQIAAAGLADRIALPGFVDNPLPWLRAARLFVLSSRFEGFGNVLAEALACGTPVASTNCPFGPDEILEDGRFGPLVPVGDAGALAEAMARTLAAPLPADQLRARGQDFTVRACARHYATLLDRLQGQAIAA</sequence>
<dbReference type="Gene3D" id="3.40.50.2000">
    <property type="entry name" value="Glycogen Phosphorylase B"/>
    <property type="match status" value="2"/>
</dbReference>
<name>A0ABY4X6E8_9SPHN</name>
<dbReference type="PANTHER" id="PTHR12526:SF640">
    <property type="entry name" value="COLANIC ACID BIOSYNTHESIS GLYCOSYLTRANSFERASE WCAL-RELATED"/>
    <property type="match status" value="1"/>
</dbReference>
<gene>
    <name evidence="5" type="ORF">LHA26_14390</name>
</gene>
<reference evidence="5" key="1">
    <citation type="journal article" date="2022" name="Toxins">
        <title>Genomic Analysis of Sphingopyxis sp. USTB-05 for Biodegrading Cyanobacterial Hepatotoxins.</title>
        <authorList>
            <person name="Liu C."/>
            <person name="Xu Q."/>
            <person name="Zhao Z."/>
            <person name="Zhang H."/>
            <person name="Liu X."/>
            <person name="Yin C."/>
            <person name="Liu Y."/>
            <person name="Yan H."/>
        </authorList>
    </citation>
    <scope>NUCLEOTIDE SEQUENCE</scope>
    <source>
        <strain evidence="5">NBD5</strain>
    </source>
</reference>
<evidence type="ECO:0000256" key="2">
    <source>
        <dbReference type="ARBA" id="ARBA00022676"/>
    </source>
</evidence>
<dbReference type="EMBL" id="CP084930">
    <property type="protein sequence ID" value="USI72466.1"/>
    <property type="molecule type" value="Genomic_DNA"/>
</dbReference>
<evidence type="ECO:0000256" key="1">
    <source>
        <dbReference type="ARBA" id="ARBA00009481"/>
    </source>
</evidence>
<keyword evidence="2" id="KW-0328">Glycosyltransferase</keyword>
<dbReference type="InterPro" id="IPR028098">
    <property type="entry name" value="Glyco_trans_4-like_N"/>
</dbReference>
<dbReference type="Pfam" id="PF13692">
    <property type="entry name" value="Glyco_trans_1_4"/>
    <property type="match status" value="1"/>
</dbReference>